<name>A0A9D1HH84_9FIRM</name>
<keyword evidence="1" id="KW-0812">Transmembrane</keyword>
<accession>A0A9D1HH84</accession>
<sequence>MHEEKRHRFGKQLMGMIFLYVIFILIGILLAHAPVQKLGLSENVFLNLRMFFIFLGPVYLMVFCKIIGIIKQQTKGERDKPVFVPLAVYLLILESMTLLICIVTFAPLSQTISVAFILTIALTGILIILVPFFSAFTAAYKGDKKTYREQREREKASVLPYLFYVLVFFF</sequence>
<protein>
    <submittedName>
        <fullName evidence="2">Uncharacterized protein</fullName>
    </submittedName>
</protein>
<feature type="transmembrane region" description="Helical" evidence="1">
    <location>
        <begin position="12"/>
        <end position="31"/>
    </location>
</feature>
<dbReference type="AlphaFoldDB" id="A0A9D1HH84"/>
<gene>
    <name evidence="2" type="ORF">IAB63_02755</name>
</gene>
<keyword evidence="1" id="KW-1133">Transmembrane helix</keyword>
<keyword evidence="1" id="KW-0472">Membrane</keyword>
<evidence type="ECO:0000313" key="3">
    <source>
        <dbReference type="Proteomes" id="UP000824164"/>
    </source>
</evidence>
<evidence type="ECO:0000256" key="1">
    <source>
        <dbReference type="SAM" id="Phobius"/>
    </source>
</evidence>
<reference evidence="2" key="1">
    <citation type="submission" date="2020-10" db="EMBL/GenBank/DDBJ databases">
        <authorList>
            <person name="Gilroy R."/>
        </authorList>
    </citation>
    <scope>NUCLEOTIDE SEQUENCE</scope>
    <source>
        <strain evidence="2">CHK187-14744</strain>
    </source>
</reference>
<reference evidence="2" key="2">
    <citation type="journal article" date="2021" name="PeerJ">
        <title>Extensive microbial diversity within the chicken gut microbiome revealed by metagenomics and culture.</title>
        <authorList>
            <person name="Gilroy R."/>
            <person name="Ravi A."/>
            <person name="Getino M."/>
            <person name="Pursley I."/>
            <person name="Horton D.L."/>
            <person name="Alikhan N.F."/>
            <person name="Baker D."/>
            <person name="Gharbi K."/>
            <person name="Hall N."/>
            <person name="Watson M."/>
            <person name="Adriaenssens E.M."/>
            <person name="Foster-Nyarko E."/>
            <person name="Jarju S."/>
            <person name="Secka A."/>
            <person name="Antonio M."/>
            <person name="Oren A."/>
            <person name="Chaudhuri R.R."/>
            <person name="La Ragione R."/>
            <person name="Hildebrand F."/>
            <person name="Pallen M.J."/>
        </authorList>
    </citation>
    <scope>NUCLEOTIDE SEQUENCE</scope>
    <source>
        <strain evidence="2">CHK187-14744</strain>
    </source>
</reference>
<feature type="transmembrane region" description="Helical" evidence="1">
    <location>
        <begin position="112"/>
        <end position="140"/>
    </location>
</feature>
<dbReference type="EMBL" id="DVLT01000017">
    <property type="protein sequence ID" value="HIU02157.1"/>
    <property type="molecule type" value="Genomic_DNA"/>
</dbReference>
<evidence type="ECO:0000313" key="2">
    <source>
        <dbReference type="EMBL" id="HIU02157.1"/>
    </source>
</evidence>
<dbReference type="Proteomes" id="UP000824164">
    <property type="component" value="Unassembled WGS sequence"/>
</dbReference>
<feature type="transmembrane region" description="Helical" evidence="1">
    <location>
        <begin position="51"/>
        <end position="70"/>
    </location>
</feature>
<proteinExistence type="predicted"/>
<feature type="transmembrane region" description="Helical" evidence="1">
    <location>
        <begin position="82"/>
        <end position="106"/>
    </location>
</feature>
<comment type="caution">
    <text evidence="2">The sequence shown here is derived from an EMBL/GenBank/DDBJ whole genome shotgun (WGS) entry which is preliminary data.</text>
</comment>
<organism evidence="2 3">
    <name type="scientific">Candidatus Onthocola gallistercoris</name>
    <dbReference type="NCBI Taxonomy" id="2840876"/>
    <lineage>
        <taxon>Bacteria</taxon>
        <taxon>Bacillati</taxon>
        <taxon>Bacillota</taxon>
        <taxon>Bacilli</taxon>
        <taxon>Candidatus Onthocola</taxon>
    </lineage>
</organism>